<dbReference type="OrthoDB" id="9809859at2"/>
<dbReference type="EMBL" id="LWQT01000040">
    <property type="protein sequence ID" value="OAN53201.1"/>
    <property type="molecule type" value="Genomic_DNA"/>
</dbReference>
<dbReference type="RefSeq" id="WP_068490400.1">
    <property type="nucleotide sequence ID" value="NZ_LWQT01000040.1"/>
</dbReference>
<evidence type="ECO:0008006" key="4">
    <source>
        <dbReference type="Google" id="ProtNLM"/>
    </source>
</evidence>
<evidence type="ECO:0000313" key="3">
    <source>
        <dbReference type="Proteomes" id="UP000078428"/>
    </source>
</evidence>
<protein>
    <recommendedName>
        <fullName evidence="4">Cytochrome C</fullName>
    </recommendedName>
</protein>
<reference evidence="2 3" key="1">
    <citation type="submission" date="2016-04" db="EMBL/GenBank/DDBJ databases">
        <title>Draft genome sequence of freshwater magnetotactic bacteria Magnetospirillum marisnigri SP-1 and Magnetospirillum moscoviense BB-1.</title>
        <authorList>
            <person name="Koziaeva V."/>
            <person name="Dziuba M.V."/>
            <person name="Ivanov T.M."/>
            <person name="Kuznetsov B."/>
            <person name="Grouzdev D.S."/>
        </authorList>
    </citation>
    <scope>NUCLEOTIDE SEQUENCE [LARGE SCALE GENOMIC DNA]</scope>
    <source>
        <strain evidence="2 3">SP-1</strain>
    </source>
</reference>
<feature type="transmembrane region" description="Helical" evidence="1">
    <location>
        <begin position="140"/>
        <end position="162"/>
    </location>
</feature>
<dbReference type="STRING" id="1285242.A6A04_14370"/>
<organism evidence="2 3">
    <name type="scientific">Paramagnetospirillum marisnigri</name>
    <dbReference type="NCBI Taxonomy" id="1285242"/>
    <lineage>
        <taxon>Bacteria</taxon>
        <taxon>Pseudomonadati</taxon>
        <taxon>Pseudomonadota</taxon>
        <taxon>Alphaproteobacteria</taxon>
        <taxon>Rhodospirillales</taxon>
        <taxon>Magnetospirillaceae</taxon>
        <taxon>Paramagnetospirillum</taxon>
    </lineage>
</organism>
<comment type="caution">
    <text evidence="2">The sequence shown here is derived from an EMBL/GenBank/DDBJ whole genome shotgun (WGS) entry which is preliminary data.</text>
</comment>
<keyword evidence="1" id="KW-1133">Transmembrane helix</keyword>
<evidence type="ECO:0000313" key="2">
    <source>
        <dbReference type="EMBL" id="OAN53201.1"/>
    </source>
</evidence>
<sequence length="224" mass="24580">MTKSDGKGSRKPALVRILTVVAALMIGGAYFSPIWWVALKAPNYPAETFPDGIRIHFHMNGVFNGCTSQVAPKPGQQTSWGDEEGGLNCVEEMDVINHFIGMEPIARGAALEIAAAPYLFMLVGVMLAAFLVYAGPFWWVLPLSGIVIPVAFVVDYSAWLWWFGHNLRSWAAFSVKPFMPTVFGDGKVAQFSTYSYPHYGFGLLCAASLCLILALLLQRKALKD</sequence>
<evidence type="ECO:0000256" key="1">
    <source>
        <dbReference type="SAM" id="Phobius"/>
    </source>
</evidence>
<keyword evidence="3" id="KW-1185">Reference proteome</keyword>
<dbReference type="AlphaFoldDB" id="A0A178MU85"/>
<accession>A0A178MU85</accession>
<feature type="transmembrane region" description="Helical" evidence="1">
    <location>
        <begin position="199"/>
        <end position="217"/>
    </location>
</feature>
<gene>
    <name evidence="2" type="ORF">A6A04_14370</name>
</gene>
<keyword evidence="1" id="KW-0472">Membrane</keyword>
<dbReference type="Proteomes" id="UP000078428">
    <property type="component" value="Unassembled WGS sequence"/>
</dbReference>
<name>A0A178MU85_9PROT</name>
<feature type="transmembrane region" description="Helical" evidence="1">
    <location>
        <begin position="113"/>
        <end position="133"/>
    </location>
</feature>
<proteinExistence type="predicted"/>
<feature type="transmembrane region" description="Helical" evidence="1">
    <location>
        <begin position="13"/>
        <end position="36"/>
    </location>
</feature>
<keyword evidence="1" id="KW-0812">Transmembrane</keyword>